<gene>
    <name evidence="5" type="ORF">JL102_15005</name>
</gene>
<dbReference type="Pfam" id="PF00150">
    <property type="entry name" value="Cellulase"/>
    <property type="match status" value="1"/>
</dbReference>
<dbReference type="PROSITE" id="PS50093">
    <property type="entry name" value="PKD"/>
    <property type="match status" value="1"/>
</dbReference>
<dbReference type="InterPro" id="IPR026444">
    <property type="entry name" value="Secre_tail"/>
</dbReference>
<dbReference type="EMBL" id="JAESIY010000008">
    <property type="protein sequence ID" value="MBL3657454.1"/>
    <property type="molecule type" value="Genomic_DNA"/>
</dbReference>
<dbReference type="SUPFAM" id="SSF51445">
    <property type="entry name" value="(Trans)glycosidases"/>
    <property type="match status" value="1"/>
</dbReference>
<dbReference type="Proteomes" id="UP000659388">
    <property type="component" value="Unassembled WGS sequence"/>
</dbReference>
<evidence type="ECO:0000313" key="6">
    <source>
        <dbReference type="Proteomes" id="UP000659388"/>
    </source>
</evidence>
<dbReference type="InterPro" id="IPR022409">
    <property type="entry name" value="PKD/Chitinase_dom"/>
</dbReference>
<organism evidence="5 6">
    <name type="scientific">Fulvivirga sediminis</name>
    <dbReference type="NCBI Taxonomy" id="2803949"/>
    <lineage>
        <taxon>Bacteria</taxon>
        <taxon>Pseudomonadati</taxon>
        <taxon>Bacteroidota</taxon>
        <taxon>Cytophagia</taxon>
        <taxon>Cytophagales</taxon>
        <taxon>Fulvivirgaceae</taxon>
        <taxon>Fulvivirga</taxon>
    </lineage>
</organism>
<dbReference type="AlphaFoldDB" id="A0A937FAV2"/>
<dbReference type="CDD" id="cd00146">
    <property type="entry name" value="PKD"/>
    <property type="match status" value="1"/>
</dbReference>
<evidence type="ECO:0000256" key="3">
    <source>
        <dbReference type="RuleBase" id="RU361153"/>
    </source>
</evidence>
<dbReference type="RefSeq" id="WP_202245246.1">
    <property type="nucleotide sequence ID" value="NZ_JAESIY010000008.1"/>
</dbReference>
<dbReference type="InterPro" id="IPR001547">
    <property type="entry name" value="Glyco_hydro_5"/>
</dbReference>
<dbReference type="Pfam" id="PF18962">
    <property type="entry name" value="Por_Secre_tail"/>
    <property type="match status" value="1"/>
</dbReference>
<dbReference type="Pfam" id="PF18911">
    <property type="entry name" value="PKD_4"/>
    <property type="match status" value="1"/>
</dbReference>
<dbReference type="InterPro" id="IPR000601">
    <property type="entry name" value="PKD_dom"/>
</dbReference>
<dbReference type="Gene3D" id="3.20.20.80">
    <property type="entry name" value="Glycosidases"/>
    <property type="match status" value="1"/>
</dbReference>
<protein>
    <submittedName>
        <fullName evidence="5">Cellulase family glycosylhydrolase</fullName>
    </submittedName>
</protein>
<keyword evidence="6" id="KW-1185">Reference proteome</keyword>
<reference evidence="5" key="1">
    <citation type="submission" date="2021-01" db="EMBL/GenBank/DDBJ databases">
        <title>Fulvivirga kasyanovii gen. nov., sp nov., a novel member of the phylum Bacteroidetes isolated from seawater in a mussel farm.</title>
        <authorList>
            <person name="Zhao L.-H."/>
            <person name="Wang Z.-J."/>
        </authorList>
    </citation>
    <scope>NUCLEOTIDE SEQUENCE</scope>
    <source>
        <strain evidence="5">2943</strain>
    </source>
</reference>
<dbReference type="InterPro" id="IPR018087">
    <property type="entry name" value="Glyco_hydro_5_CS"/>
</dbReference>
<proteinExistence type="inferred from homology"/>
<name>A0A937FAV2_9BACT</name>
<evidence type="ECO:0000313" key="5">
    <source>
        <dbReference type="EMBL" id="MBL3657454.1"/>
    </source>
</evidence>
<evidence type="ECO:0000256" key="1">
    <source>
        <dbReference type="ARBA" id="ARBA00022801"/>
    </source>
</evidence>
<dbReference type="GO" id="GO:0004553">
    <property type="term" value="F:hydrolase activity, hydrolyzing O-glycosyl compounds"/>
    <property type="evidence" value="ECO:0007669"/>
    <property type="project" value="InterPro"/>
</dbReference>
<feature type="domain" description="PKD" evidence="4">
    <location>
        <begin position="353"/>
        <end position="417"/>
    </location>
</feature>
<dbReference type="InterPro" id="IPR017853">
    <property type="entry name" value="GH"/>
</dbReference>
<evidence type="ECO:0000259" key="4">
    <source>
        <dbReference type="PROSITE" id="PS50093"/>
    </source>
</evidence>
<dbReference type="PANTHER" id="PTHR34142:SF1">
    <property type="entry name" value="GLYCOSIDE HYDROLASE FAMILY 5 DOMAIN-CONTAINING PROTEIN"/>
    <property type="match status" value="1"/>
</dbReference>
<evidence type="ECO:0000256" key="2">
    <source>
        <dbReference type="ARBA" id="ARBA00023295"/>
    </source>
</evidence>
<dbReference type="SUPFAM" id="SSF49299">
    <property type="entry name" value="PKD domain"/>
    <property type="match status" value="1"/>
</dbReference>
<dbReference type="Gene3D" id="2.60.40.10">
    <property type="entry name" value="Immunoglobulins"/>
    <property type="match status" value="1"/>
</dbReference>
<accession>A0A937FAV2</accession>
<dbReference type="SMART" id="SM00089">
    <property type="entry name" value="PKD"/>
    <property type="match status" value="1"/>
</dbReference>
<dbReference type="InterPro" id="IPR013783">
    <property type="entry name" value="Ig-like_fold"/>
</dbReference>
<keyword evidence="1 3" id="KW-0378">Hydrolase</keyword>
<sequence>MTKTNKYLSSLFLAKFLFIFFLSTTLINSSFGQPPLTVSGNRILSGGVETSFAGNSFFWSNNEWGAERFYNANCVEWLKNDWESTIVRAAMGIEEDGGYIDDPSGNKNRVKAVVDAAIDQGIYAIIDWHSHHAENYQSEAINFFKEMATEYGSTNNVIYEVYNEPLGNASWSGQVKPYAEAVIAAIRSIDPDNLIVVGSPNWSQDVDVASRNPITGYNNIAYSLHFYAGTHGQYLRDKATTAMNNGAAIMVTEWGTVNANGDGGVNESESNAWMNFLEDNNISHCNWSVHDKQEGASILRPGASSNGGWSSNDLTASGKFVRNIIKNWESNLGGGGNSAPTAIITVSVDESTLTADFTGSGSSDPDGDMLTYTWSFGDGNTATGVNTSHTYSNPGTYTVSLTVNDGNGNSGSKTMSIYLGSSDGGGGNGCNFNTPRASALPSKQNSYTHVHVSSGGPNLSNISDLTINWDLPNNGLYQFSARTTNGSPSWWNDLIPKASHNFNQSQPSISLSGTGFPGLDGEYWVTFDGDNFVMVSKTDDYYIYFSNSASAPSCLSIASTSNYASFGGKADEIIYPNPSNSEFSVRISTPEKAESINLYDSNGLLIRSYAKKSIQSSMEIGGELPRGLYILKVNYSETSKSYKLIKK</sequence>
<comment type="similarity">
    <text evidence="3">Belongs to the glycosyl hydrolase 5 (cellulase A) family.</text>
</comment>
<dbReference type="GO" id="GO:0000272">
    <property type="term" value="P:polysaccharide catabolic process"/>
    <property type="evidence" value="ECO:0007669"/>
    <property type="project" value="InterPro"/>
</dbReference>
<keyword evidence="2 3" id="KW-0326">Glycosidase</keyword>
<dbReference type="NCBIfam" id="TIGR04183">
    <property type="entry name" value="Por_Secre_tail"/>
    <property type="match status" value="1"/>
</dbReference>
<comment type="caution">
    <text evidence="5">The sequence shown here is derived from an EMBL/GenBank/DDBJ whole genome shotgun (WGS) entry which is preliminary data.</text>
</comment>
<dbReference type="InterPro" id="IPR035986">
    <property type="entry name" value="PKD_dom_sf"/>
</dbReference>
<dbReference type="PROSITE" id="PS00659">
    <property type="entry name" value="GLYCOSYL_HYDROL_F5"/>
    <property type="match status" value="1"/>
</dbReference>
<dbReference type="PANTHER" id="PTHR34142">
    <property type="entry name" value="ENDO-BETA-1,4-GLUCANASE A"/>
    <property type="match status" value="1"/>
</dbReference>